<evidence type="ECO:0000259" key="1">
    <source>
        <dbReference type="PROSITE" id="PS51725"/>
    </source>
</evidence>
<dbReference type="SUPFAM" id="SSF54909">
    <property type="entry name" value="Dimeric alpha+beta barrel"/>
    <property type="match status" value="1"/>
</dbReference>
<dbReference type="InterPro" id="IPR050744">
    <property type="entry name" value="AI-2_Isomerase_LsrG"/>
</dbReference>
<reference evidence="2 3" key="1">
    <citation type="submission" date="2020-05" db="EMBL/GenBank/DDBJ databases">
        <authorList>
            <person name="Li K."/>
        </authorList>
    </citation>
    <scope>NUCLEOTIDE SEQUENCE [LARGE SCALE GENOMIC DNA]</scope>
    <source>
        <strain evidence="3">jing01</strain>
    </source>
</reference>
<dbReference type="PANTHER" id="PTHR33336:SF15">
    <property type="entry name" value="ABM DOMAIN-CONTAINING PROTEIN"/>
    <property type="match status" value="1"/>
</dbReference>
<dbReference type="Pfam" id="PF03992">
    <property type="entry name" value="ABM"/>
    <property type="match status" value="1"/>
</dbReference>
<dbReference type="KEGG" id="sarg:HKX69_34990"/>
<gene>
    <name evidence="2" type="ORF">HKX69_34990</name>
</gene>
<accession>A0A6M4PUW2</accession>
<proteinExistence type="predicted"/>
<dbReference type="GO" id="GO:0004497">
    <property type="term" value="F:monooxygenase activity"/>
    <property type="evidence" value="ECO:0007669"/>
    <property type="project" value="UniProtKB-KW"/>
</dbReference>
<protein>
    <submittedName>
        <fullName evidence="2">Antibiotic biosynthesis monooxygenase</fullName>
    </submittedName>
</protein>
<evidence type="ECO:0000313" key="2">
    <source>
        <dbReference type="EMBL" id="QJS14782.1"/>
    </source>
</evidence>
<feature type="domain" description="ABM" evidence="1">
    <location>
        <begin position="2"/>
        <end position="94"/>
    </location>
</feature>
<dbReference type="PROSITE" id="PS51725">
    <property type="entry name" value="ABM"/>
    <property type="match status" value="1"/>
</dbReference>
<keyword evidence="2" id="KW-0560">Oxidoreductase</keyword>
<name>A0A6M4PUW2_9ACTN</name>
<dbReference type="Proteomes" id="UP000502641">
    <property type="component" value="Chromosome"/>
</dbReference>
<dbReference type="InterPro" id="IPR007138">
    <property type="entry name" value="ABM_dom"/>
</dbReference>
<evidence type="ECO:0000313" key="3">
    <source>
        <dbReference type="Proteomes" id="UP000502641"/>
    </source>
</evidence>
<keyword evidence="3" id="KW-1185">Reference proteome</keyword>
<dbReference type="AlphaFoldDB" id="A0A6M4PUW2"/>
<dbReference type="EMBL" id="CP053189">
    <property type="protein sequence ID" value="QJS14782.1"/>
    <property type="molecule type" value="Genomic_DNA"/>
</dbReference>
<dbReference type="InterPro" id="IPR011008">
    <property type="entry name" value="Dimeric_a/b-barrel"/>
</dbReference>
<keyword evidence="2" id="KW-0503">Monooxygenase</keyword>
<dbReference type="PANTHER" id="PTHR33336">
    <property type="entry name" value="QUINOL MONOOXYGENASE YGIN-RELATED"/>
    <property type="match status" value="1"/>
</dbReference>
<dbReference type="Gene3D" id="3.30.70.100">
    <property type="match status" value="1"/>
</dbReference>
<sequence>MIILNVFFDVAQQHEAEFLKLLNNMVVESNKEDGCHLYQLWRNDHDPYSYALIEHWESQEHLTAHGKTPHWIHFNDTVNGYLKSDYDEHHYEEIPR</sequence>
<organism evidence="2 3">
    <name type="scientific">Streptomyces argyrophylli</name>
    <dbReference type="NCBI Taxonomy" id="2726118"/>
    <lineage>
        <taxon>Bacteria</taxon>
        <taxon>Bacillati</taxon>
        <taxon>Actinomycetota</taxon>
        <taxon>Actinomycetes</taxon>
        <taxon>Kitasatosporales</taxon>
        <taxon>Streptomycetaceae</taxon>
        <taxon>Streptomyces</taxon>
    </lineage>
</organism>